<evidence type="ECO:0000313" key="5">
    <source>
        <dbReference type="EMBL" id="MDH1178153.1"/>
    </source>
</evidence>
<dbReference type="PANTHER" id="PTHR32305:SF11">
    <property type="entry name" value="TYPE VI SECRETION SYSTEM SPIKE PROTEIN VGRG3"/>
    <property type="match status" value="1"/>
</dbReference>
<dbReference type="Pfam" id="PF10106">
    <property type="entry name" value="DUF2345"/>
    <property type="match status" value="1"/>
</dbReference>
<dbReference type="InterPro" id="IPR028244">
    <property type="entry name" value="T6SS_Rhs_Vgr_dom"/>
</dbReference>
<dbReference type="SUPFAM" id="SSF69349">
    <property type="entry name" value="Phage fibre proteins"/>
    <property type="match status" value="1"/>
</dbReference>
<evidence type="ECO:0000259" key="2">
    <source>
        <dbReference type="Pfam" id="PF04717"/>
    </source>
</evidence>
<dbReference type="Proteomes" id="UP001158644">
    <property type="component" value="Unassembled WGS sequence"/>
</dbReference>
<comment type="caution">
    <text evidence="5">The sequence shown here is derived from an EMBL/GenBank/DDBJ whole genome shotgun (WGS) entry which is preliminary data.</text>
</comment>
<dbReference type="InterPro" id="IPR050708">
    <property type="entry name" value="T6SS_VgrG/RHS"/>
</dbReference>
<dbReference type="InterPro" id="IPR006531">
    <property type="entry name" value="Gp5/Vgr_OB"/>
</dbReference>
<dbReference type="Gene3D" id="2.30.110.50">
    <property type="match status" value="1"/>
</dbReference>
<dbReference type="InterPro" id="IPR018769">
    <property type="entry name" value="VgrG2_DUF2345"/>
</dbReference>
<feature type="domain" description="DUF2345" evidence="3">
    <location>
        <begin position="620"/>
        <end position="763"/>
    </location>
</feature>
<dbReference type="InterPro" id="IPR037026">
    <property type="entry name" value="Vgr_OB-fold_dom_sf"/>
</dbReference>
<dbReference type="Gene3D" id="3.55.50.10">
    <property type="entry name" value="Baseplate protein-like domains"/>
    <property type="match status" value="1"/>
</dbReference>
<dbReference type="AlphaFoldDB" id="A0ABD4YRS6"/>
<dbReference type="Gene3D" id="4.10.220.110">
    <property type="match status" value="1"/>
</dbReference>
<feature type="domain" description="Putative type VI secretion system Rhs element associated Vgr" evidence="4">
    <location>
        <begin position="483"/>
        <end position="586"/>
    </location>
</feature>
<proteinExistence type="inferred from homology"/>
<dbReference type="PANTHER" id="PTHR32305">
    <property type="match status" value="1"/>
</dbReference>
<accession>A0ABD4YRS6</accession>
<dbReference type="NCBIfam" id="TIGR03361">
    <property type="entry name" value="VI_Rhs_Vgr"/>
    <property type="match status" value="1"/>
</dbReference>
<sequence>MIALDFHVLHLSDLRFSFVPTFAELEFEVVQFTLDEALSEPYCLRVDLSCFDRSVDFGALLDQPALFTIWRNESAVRHVHGIVTSFEQLDTGFRRTRYRAVIEPALSRAALCSDWRIFQQQSVPEILEKVIRSHGITDYEQITTNDHLPREYCVQAGETDLTFLARLAAEEGFFYRFAHSDQGHRLIHGDRIYVHGEVDSGPVLYNAAPGGNQTEPALRRFIYAEHVRSARQTQRDYTYTHPQYDQEHSAVANELSHQSHRYERYDYPGRYKRDEAGKPFTQSRLLGLRRDARMAQVEGDDPRLVPGVAFDLIGHPREEWNHGWRPVRVRHHGIQHTSQQEESAESTQGTQYRYRADIVPDKVDWKPEPADRPRIDGPQMATVVGPANEEIYCDDFGRVKVQFPWDRLGTRDEHSSCWVRVSQNWAGAAWGHMAIPRIGQEVIVDFLDGDCDQPIITGRTYRATNLPPYGLPRFNTLNTVKSKEHKGDRANELRLDDTSGQISAALMSEHGETQLHLGYLTHPRPARGQPRGEGFELRTDEHGALRAAKGVLVTAYAQPQAAGSQLDVSELSRVLKASAQQARSLLGVAQEHRGLDAEHTAREQLVRAVEQLGAGANDRQGENGGQPVVVMGAPAGVATVTAASVLTAATDNIETIAQQDQTVTAARRIHVTAGEGISAFALSGGIRHLANQGDVITEAQHGTVSVHASKSVLHEANEQFIASAGETLALRCGKSALVLHADGRIELFGAQMQIHASLAVDGPASLSTSLNHWDKAPFDDDFVAYLPDGSPAAFERYELVRADGTRIPGTTDANGRLQMQKGLSPERLEVVWLGSANPSNSS</sequence>
<dbReference type="Pfam" id="PF13296">
    <property type="entry name" value="T6SS_Vgr"/>
    <property type="match status" value="1"/>
</dbReference>
<dbReference type="EMBL" id="JAOBZK010000008">
    <property type="protein sequence ID" value="MDH1178153.1"/>
    <property type="molecule type" value="Genomic_DNA"/>
</dbReference>
<evidence type="ECO:0000259" key="3">
    <source>
        <dbReference type="Pfam" id="PF10106"/>
    </source>
</evidence>
<organism evidence="5 6">
    <name type="scientific">Achromobacter mucicolens</name>
    <dbReference type="NCBI Taxonomy" id="1389922"/>
    <lineage>
        <taxon>Bacteria</taxon>
        <taxon>Pseudomonadati</taxon>
        <taxon>Pseudomonadota</taxon>
        <taxon>Betaproteobacteria</taxon>
        <taxon>Burkholderiales</taxon>
        <taxon>Alcaligenaceae</taxon>
        <taxon>Achromobacter</taxon>
    </lineage>
</organism>
<dbReference type="SUPFAM" id="SSF69279">
    <property type="entry name" value="Phage tail proteins"/>
    <property type="match status" value="2"/>
</dbReference>
<evidence type="ECO:0000259" key="4">
    <source>
        <dbReference type="Pfam" id="PF13296"/>
    </source>
</evidence>
<evidence type="ECO:0000313" key="6">
    <source>
        <dbReference type="Proteomes" id="UP001158644"/>
    </source>
</evidence>
<feature type="domain" description="Gp5/Type VI secretion system Vgr protein OB-fold" evidence="2">
    <location>
        <begin position="395"/>
        <end position="461"/>
    </location>
</feature>
<dbReference type="InterPro" id="IPR006533">
    <property type="entry name" value="T6SS_Vgr_RhsGE"/>
</dbReference>
<protein>
    <submittedName>
        <fullName evidence="5">Type VI secretion system tip protein VgrG</fullName>
    </submittedName>
</protein>
<evidence type="ECO:0000256" key="1">
    <source>
        <dbReference type="ARBA" id="ARBA00005558"/>
    </source>
</evidence>
<dbReference type="InterPro" id="IPR017847">
    <property type="entry name" value="T6SS_RhsGE_Vgr_subset"/>
</dbReference>
<dbReference type="NCBIfam" id="TIGR01646">
    <property type="entry name" value="vgr_GE"/>
    <property type="match status" value="1"/>
</dbReference>
<dbReference type="Pfam" id="PF05954">
    <property type="entry name" value="Phage_GPD"/>
    <property type="match status" value="1"/>
</dbReference>
<dbReference type="Pfam" id="PF04717">
    <property type="entry name" value="Phage_base_V"/>
    <property type="match status" value="1"/>
</dbReference>
<gene>
    <name evidence="5" type="primary">vgrG</name>
    <name evidence="5" type="ORF">N5C72_08710</name>
</gene>
<name>A0ABD4YRS6_9BURK</name>
<dbReference type="Gene3D" id="2.40.50.230">
    <property type="entry name" value="Gp5 N-terminal domain"/>
    <property type="match status" value="1"/>
</dbReference>
<dbReference type="SUPFAM" id="SSF69255">
    <property type="entry name" value="gp5 N-terminal domain-like"/>
    <property type="match status" value="1"/>
</dbReference>
<comment type="similarity">
    <text evidence="1">Belongs to the VgrG protein family.</text>
</comment>
<dbReference type="RefSeq" id="WP_279990531.1">
    <property type="nucleotide sequence ID" value="NZ_JAOBZK010000008.1"/>
</dbReference>
<reference evidence="5 6" key="1">
    <citation type="submission" date="2022-09" db="EMBL/GenBank/DDBJ databases">
        <title>Intensive care unit water sources are persistently colonized with multi-drug resistant bacteria and are the site of extensive horizontal gene transfer of antibiotic resistance genes.</title>
        <authorList>
            <person name="Diorio-Toth L."/>
        </authorList>
    </citation>
    <scope>NUCLEOTIDE SEQUENCE [LARGE SCALE GENOMIC DNA]</scope>
    <source>
        <strain evidence="5 6">GD03967</strain>
    </source>
</reference>